<dbReference type="InterPro" id="IPR029058">
    <property type="entry name" value="AB_hydrolase_fold"/>
</dbReference>
<dbReference type="EMBL" id="ML769453">
    <property type="protein sequence ID" value="KAE9400804.1"/>
    <property type="molecule type" value="Genomic_DNA"/>
</dbReference>
<accession>A0A6A4HV82</accession>
<organism evidence="2 3">
    <name type="scientific">Gymnopus androsaceus JB14</name>
    <dbReference type="NCBI Taxonomy" id="1447944"/>
    <lineage>
        <taxon>Eukaryota</taxon>
        <taxon>Fungi</taxon>
        <taxon>Dikarya</taxon>
        <taxon>Basidiomycota</taxon>
        <taxon>Agaricomycotina</taxon>
        <taxon>Agaricomycetes</taxon>
        <taxon>Agaricomycetidae</taxon>
        <taxon>Agaricales</taxon>
        <taxon>Marasmiineae</taxon>
        <taxon>Omphalotaceae</taxon>
        <taxon>Gymnopus</taxon>
    </lineage>
</organism>
<protein>
    <recommendedName>
        <fullName evidence="1">AB hydrolase-1 domain-containing protein</fullName>
    </recommendedName>
</protein>
<proteinExistence type="predicted"/>
<evidence type="ECO:0000313" key="2">
    <source>
        <dbReference type="EMBL" id="KAE9400804.1"/>
    </source>
</evidence>
<dbReference type="InterPro" id="IPR000073">
    <property type="entry name" value="AB_hydrolase_1"/>
</dbReference>
<dbReference type="SUPFAM" id="SSF53474">
    <property type="entry name" value="alpha/beta-Hydrolases"/>
    <property type="match status" value="1"/>
</dbReference>
<evidence type="ECO:0000313" key="3">
    <source>
        <dbReference type="Proteomes" id="UP000799118"/>
    </source>
</evidence>
<dbReference type="Pfam" id="PF12697">
    <property type="entry name" value="Abhydrolase_6"/>
    <property type="match status" value="1"/>
</dbReference>
<evidence type="ECO:0000259" key="1">
    <source>
        <dbReference type="Pfam" id="PF12697"/>
    </source>
</evidence>
<feature type="domain" description="AB hydrolase-1" evidence="1">
    <location>
        <begin position="46"/>
        <end position="347"/>
    </location>
</feature>
<dbReference type="AlphaFoldDB" id="A0A6A4HV82"/>
<dbReference type="Gene3D" id="3.40.50.1820">
    <property type="entry name" value="alpha/beta hydrolase"/>
    <property type="match status" value="1"/>
</dbReference>
<gene>
    <name evidence="2" type="ORF">BT96DRAFT_857080</name>
</gene>
<dbReference type="OrthoDB" id="94039at2759"/>
<keyword evidence="3" id="KW-1185">Reference proteome</keyword>
<reference evidence="2" key="1">
    <citation type="journal article" date="2019" name="Environ. Microbiol.">
        <title>Fungal ecological strategies reflected in gene transcription - a case study of two litter decomposers.</title>
        <authorList>
            <person name="Barbi F."/>
            <person name="Kohler A."/>
            <person name="Barry K."/>
            <person name="Baskaran P."/>
            <person name="Daum C."/>
            <person name="Fauchery L."/>
            <person name="Ihrmark K."/>
            <person name="Kuo A."/>
            <person name="LaButti K."/>
            <person name="Lipzen A."/>
            <person name="Morin E."/>
            <person name="Grigoriev I.V."/>
            <person name="Henrissat B."/>
            <person name="Lindahl B."/>
            <person name="Martin F."/>
        </authorList>
    </citation>
    <scope>NUCLEOTIDE SEQUENCE</scope>
    <source>
        <strain evidence="2">JB14</strain>
    </source>
</reference>
<sequence length="381" mass="42902">MSSSLIVETSSLLSESYTFDSRPYHPLASTVKRYWSPSMPQDGLTLVFLHGGSFHKEHWEPVIDDLLVLLTQSQNGSKANIKIREMWAIDAPTSGDSALLNEEALRWGYESFPWQEYGRSIHAFLTGRGRTHAGFNLQDPVVPNIDFSSHILVGIGHSIGAVSLVLSLDYFPSIEGLFSSGILVEPMIMNEKAARSAAAVFTANSVARRDIWPSREEAYKMLKARHTWKIWDDRTLRIYVNHGLRPLPTLEYPDIKDGLTLKCTRKLETASYRDLNGCHVAYRNMRSYVSRIRLHIVYSTVNDGIPAEAKQDIIHNATGGLQNLASVEYIEGAAHLSPQTHPRAVAEKIFKHCRWTRRCAGLKLSSDIAKMHQLFSVENIQ</sequence>
<name>A0A6A4HV82_9AGAR</name>
<dbReference type="Proteomes" id="UP000799118">
    <property type="component" value="Unassembled WGS sequence"/>
</dbReference>